<dbReference type="PANTHER" id="PTHR44936:SF9">
    <property type="entry name" value="SENSOR PROTEIN CREC"/>
    <property type="match status" value="1"/>
</dbReference>
<dbReference type="GO" id="GO:0000155">
    <property type="term" value="F:phosphorelay sensor kinase activity"/>
    <property type="evidence" value="ECO:0007669"/>
    <property type="project" value="InterPro"/>
</dbReference>
<dbReference type="InterPro" id="IPR050980">
    <property type="entry name" value="2C_sensor_his_kinase"/>
</dbReference>
<dbReference type="PRINTS" id="PR00344">
    <property type="entry name" value="BCTRLSENSOR"/>
</dbReference>
<dbReference type="CDD" id="cd00075">
    <property type="entry name" value="HATPase"/>
    <property type="match status" value="1"/>
</dbReference>
<keyword evidence="15" id="KW-0902">Two-component regulatory system</keyword>
<comment type="caution">
    <text evidence="24">The sequence shown here is derived from an EMBL/GenBank/DDBJ whole genome shotgun (WGS) entry which is preliminary data.</text>
</comment>
<comment type="cofactor">
    <cofactor evidence="2">
        <name>Mn(2+)</name>
        <dbReference type="ChEBI" id="CHEBI:29035"/>
    </cofactor>
</comment>
<keyword evidence="25" id="KW-1185">Reference proteome</keyword>
<evidence type="ECO:0000256" key="16">
    <source>
        <dbReference type="ARBA" id="ARBA00023016"/>
    </source>
</evidence>
<dbReference type="Pfam" id="PF02518">
    <property type="entry name" value="HATPase_c"/>
    <property type="match status" value="1"/>
</dbReference>
<feature type="transmembrane region" description="Helical" evidence="21">
    <location>
        <begin position="20"/>
        <end position="41"/>
    </location>
</feature>
<evidence type="ECO:0000256" key="15">
    <source>
        <dbReference type="ARBA" id="ARBA00023012"/>
    </source>
</evidence>
<sequence length="485" mass="53440">MSRNTDTTLPPLRRSLSARLLLFTILFVMLSEVLIYVPSIARFRQSFLLERANEAHLATLALDATPTGRLEPELEQQLLQQSGVLAVELWRPMAELMLGGMPRVDASYELDGAGAPELIRDAFLTMAAGGRRTISVITPARGEPGIKVEIFLREDNLFREMVDYSWRILNLSIVISLITAGLVYATLQWLMVRPMRRLTLNLVGYRKAPEDPARMLPPTRRGDEIGVLQRELARMQSELRQSLAQKTRLAALGTAVSKITHDLRGILNSADLIAERLQRVDDPGVKRVTPLLVGSLDRAVELCTQTLDLARGDQAVPQRRRFPLLELLQEVGASLEPCEKGDVRWALEVERGLEVEADYDRLYRVFMNLGRNAVRAMDNHGTVRIEADTEPGGRVRISFSDDGPGIPDAAREHLFTPFAGAASAGGTGLGLATARDLVRAHGGDLILERSGPDGTTFRIVLPAVFDGPAKAANARRPQAGAPFRL</sequence>
<dbReference type="InterPro" id="IPR003594">
    <property type="entry name" value="HATPase_dom"/>
</dbReference>
<evidence type="ECO:0000256" key="4">
    <source>
        <dbReference type="ARBA" id="ARBA00004651"/>
    </source>
</evidence>
<evidence type="ECO:0000259" key="23">
    <source>
        <dbReference type="PROSITE" id="PS50885"/>
    </source>
</evidence>
<dbReference type="InterPro" id="IPR003660">
    <property type="entry name" value="HAMP_dom"/>
</dbReference>
<keyword evidence="12" id="KW-0067">ATP-binding</keyword>
<dbReference type="PANTHER" id="PTHR44936">
    <property type="entry name" value="SENSOR PROTEIN CREC"/>
    <property type="match status" value="1"/>
</dbReference>
<reference evidence="24 25" key="1">
    <citation type="submission" date="2018-07" db="EMBL/GenBank/DDBJ databases">
        <title>Genomic Encyclopedia of Type Strains, Phase IV (KMG-IV): sequencing the most valuable type-strain genomes for metagenomic binning, comparative biology and taxonomic classification.</title>
        <authorList>
            <person name="Goeker M."/>
        </authorList>
    </citation>
    <scope>NUCLEOTIDE SEQUENCE [LARGE SCALE GENOMIC DNA]</scope>
    <source>
        <strain evidence="24 25">DSM 26407</strain>
    </source>
</reference>
<dbReference type="Gene3D" id="1.10.287.130">
    <property type="match status" value="1"/>
</dbReference>
<keyword evidence="21" id="KW-1133">Transmembrane helix</keyword>
<dbReference type="SUPFAM" id="SSF47384">
    <property type="entry name" value="Homodimeric domain of signal transducing histidine kinase"/>
    <property type="match status" value="1"/>
</dbReference>
<organism evidence="24 25">
    <name type="scientific">Thioalbus denitrificans</name>
    <dbReference type="NCBI Taxonomy" id="547122"/>
    <lineage>
        <taxon>Bacteria</taxon>
        <taxon>Pseudomonadati</taxon>
        <taxon>Pseudomonadota</taxon>
        <taxon>Gammaproteobacteria</taxon>
        <taxon>Chromatiales</taxon>
        <taxon>Ectothiorhodospiraceae</taxon>
        <taxon>Thioalbus</taxon>
    </lineage>
</organism>
<dbReference type="GO" id="GO:0005524">
    <property type="term" value="F:ATP binding"/>
    <property type="evidence" value="ECO:0007669"/>
    <property type="project" value="UniProtKB-KW"/>
</dbReference>
<evidence type="ECO:0000256" key="20">
    <source>
        <dbReference type="ARBA" id="ARBA00041776"/>
    </source>
</evidence>
<evidence type="ECO:0000256" key="1">
    <source>
        <dbReference type="ARBA" id="ARBA00000085"/>
    </source>
</evidence>
<comment type="cofactor">
    <cofactor evidence="3">
        <name>Mg(2+)</name>
        <dbReference type="ChEBI" id="CHEBI:18420"/>
    </cofactor>
</comment>
<evidence type="ECO:0000256" key="7">
    <source>
        <dbReference type="ARBA" id="ARBA00022553"/>
    </source>
</evidence>
<keyword evidence="9" id="KW-0547">Nucleotide-binding</keyword>
<evidence type="ECO:0000256" key="17">
    <source>
        <dbReference type="ARBA" id="ARBA00023026"/>
    </source>
</evidence>
<keyword evidence="6" id="KW-1003">Cell membrane</keyword>
<keyword evidence="21" id="KW-0812">Transmembrane</keyword>
<evidence type="ECO:0000256" key="8">
    <source>
        <dbReference type="ARBA" id="ARBA00022679"/>
    </source>
</evidence>
<dbReference type="SMART" id="SM00387">
    <property type="entry name" value="HATPase_c"/>
    <property type="match status" value="1"/>
</dbReference>
<comment type="subcellular location">
    <subcellularLocation>
        <location evidence="4">Cell membrane</location>
        <topology evidence="4">Multi-pass membrane protein</topology>
    </subcellularLocation>
</comment>
<dbReference type="InterPro" id="IPR003661">
    <property type="entry name" value="HisK_dim/P_dom"/>
</dbReference>
<evidence type="ECO:0000256" key="18">
    <source>
        <dbReference type="ARBA" id="ARBA00023211"/>
    </source>
</evidence>
<dbReference type="InterPro" id="IPR036890">
    <property type="entry name" value="HATPase_C_sf"/>
</dbReference>
<evidence type="ECO:0000256" key="3">
    <source>
        <dbReference type="ARBA" id="ARBA00001946"/>
    </source>
</evidence>
<keyword evidence="10 24" id="KW-0418">Kinase</keyword>
<keyword evidence="21" id="KW-0472">Membrane</keyword>
<evidence type="ECO:0000256" key="2">
    <source>
        <dbReference type="ARBA" id="ARBA00001936"/>
    </source>
</evidence>
<evidence type="ECO:0000256" key="10">
    <source>
        <dbReference type="ARBA" id="ARBA00022777"/>
    </source>
</evidence>
<evidence type="ECO:0000256" key="19">
    <source>
        <dbReference type="ARBA" id="ARBA00040454"/>
    </source>
</evidence>
<evidence type="ECO:0000256" key="11">
    <source>
        <dbReference type="ARBA" id="ARBA00022801"/>
    </source>
</evidence>
<protein>
    <recommendedName>
        <fullName evidence="19">Signal transduction histidine-protein kinase/phosphatase MprB</fullName>
        <ecNumber evidence="5">2.7.13.3</ecNumber>
    </recommendedName>
    <alternativeName>
        <fullName evidence="20">Mycobacterial persistence regulator B</fullName>
    </alternativeName>
</protein>
<dbReference type="InterPro" id="IPR004358">
    <property type="entry name" value="Sig_transdc_His_kin-like_C"/>
</dbReference>
<keyword evidence="17" id="KW-0843">Virulence</keyword>
<dbReference type="InterPro" id="IPR005467">
    <property type="entry name" value="His_kinase_dom"/>
</dbReference>
<evidence type="ECO:0000256" key="13">
    <source>
        <dbReference type="ARBA" id="ARBA00022842"/>
    </source>
</evidence>
<evidence type="ECO:0000256" key="14">
    <source>
        <dbReference type="ARBA" id="ARBA00022912"/>
    </source>
</evidence>
<dbReference type="SMART" id="SM00388">
    <property type="entry name" value="HisKA"/>
    <property type="match status" value="1"/>
</dbReference>
<evidence type="ECO:0000313" key="24">
    <source>
        <dbReference type="EMBL" id="RCX32042.1"/>
    </source>
</evidence>
<feature type="domain" description="HAMP" evidence="23">
    <location>
        <begin position="189"/>
        <end position="244"/>
    </location>
</feature>
<dbReference type="RefSeq" id="WP_211314804.1">
    <property type="nucleotide sequence ID" value="NZ_QPJY01000002.1"/>
</dbReference>
<feature type="domain" description="Histidine kinase" evidence="22">
    <location>
        <begin position="258"/>
        <end position="465"/>
    </location>
</feature>
<keyword evidence="7" id="KW-0597">Phosphoprotein</keyword>
<accession>A0A369CDD1</accession>
<keyword evidence="14" id="KW-0904">Protein phosphatase</keyword>
<evidence type="ECO:0000256" key="5">
    <source>
        <dbReference type="ARBA" id="ARBA00012438"/>
    </source>
</evidence>
<keyword evidence="18" id="KW-0464">Manganese</keyword>
<dbReference type="PROSITE" id="PS50109">
    <property type="entry name" value="HIS_KIN"/>
    <property type="match status" value="1"/>
</dbReference>
<keyword evidence="16" id="KW-0346">Stress response</keyword>
<dbReference type="GO" id="GO:0005886">
    <property type="term" value="C:plasma membrane"/>
    <property type="evidence" value="ECO:0007669"/>
    <property type="project" value="UniProtKB-SubCell"/>
</dbReference>
<gene>
    <name evidence="24" type="ORF">DFQ59_102395</name>
</gene>
<evidence type="ECO:0000256" key="9">
    <source>
        <dbReference type="ARBA" id="ARBA00022741"/>
    </source>
</evidence>
<dbReference type="PROSITE" id="PS50885">
    <property type="entry name" value="HAMP"/>
    <property type="match status" value="1"/>
</dbReference>
<feature type="transmembrane region" description="Helical" evidence="21">
    <location>
        <begin position="168"/>
        <end position="191"/>
    </location>
</feature>
<evidence type="ECO:0000313" key="25">
    <source>
        <dbReference type="Proteomes" id="UP000252707"/>
    </source>
</evidence>
<name>A0A369CDD1_9GAMM</name>
<dbReference type="Gene3D" id="3.30.565.10">
    <property type="entry name" value="Histidine kinase-like ATPase, C-terminal domain"/>
    <property type="match status" value="1"/>
</dbReference>
<dbReference type="InterPro" id="IPR036097">
    <property type="entry name" value="HisK_dim/P_sf"/>
</dbReference>
<evidence type="ECO:0000256" key="6">
    <source>
        <dbReference type="ARBA" id="ARBA00022475"/>
    </source>
</evidence>
<dbReference type="EC" id="2.7.13.3" evidence="5"/>
<proteinExistence type="predicted"/>
<dbReference type="GO" id="GO:0004721">
    <property type="term" value="F:phosphoprotein phosphatase activity"/>
    <property type="evidence" value="ECO:0007669"/>
    <property type="project" value="UniProtKB-KW"/>
</dbReference>
<evidence type="ECO:0000259" key="22">
    <source>
        <dbReference type="PROSITE" id="PS50109"/>
    </source>
</evidence>
<dbReference type="AlphaFoldDB" id="A0A369CDD1"/>
<dbReference type="SUPFAM" id="SSF55874">
    <property type="entry name" value="ATPase domain of HSP90 chaperone/DNA topoisomerase II/histidine kinase"/>
    <property type="match status" value="1"/>
</dbReference>
<evidence type="ECO:0000256" key="21">
    <source>
        <dbReference type="SAM" id="Phobius"/>
    </source>
</evidence>
<dbReference type="Proteomes" id="UP000252707">
    <property type="component" value="Unassembled WGS sequence"/>
</dbReference>
<evidence type="ECO:0000256" key="12">
    <source>
        <dbReference type="ARBA" id="ARBA00022840"/>
    </source>
</evidence>
<comment type="catalytic activity">
    <reaction evidence="1">
        <text>ATP + protein L-histidine = ADP + protein N-phospho-L-histidine.</text>
        <dbReference type="EC" id="2.7.13.3"/>
    </reaction>
</comment>
<keyword evidence="8" id="KW-0808">Transferase</keyword>
<dbReference type="EMBL" id="QPJY01000002">
    <property type="protein sequence ID" value="RCX32042.1"/>
    <property type="molecule type" value="Genomic_DNA"/>
</dbReference>
<keyword evidence="13" id="KW-0460">Magnesium</keyword>
<keyword evidence="11" id="KW-0378">Hydrolase</keyword>